<proteinExistence type="predicted"/>
<dbReference type="STRING" id="1705562.AMS69_15110"/>
<accession>A0A0M9AJG1</accession>
<evidence type="ECO:0000313" key="2">
    <source>
        <dbReference type="Proteomes" id="UP000037729"/>
    </source>
</evidence>
<dbReference type="RefSeq" id="WP_053968908.1">
    <property type="nucleotide sequence ID" value="NZ_LIUF01000005.1"/>
</dbReference>
<reference evidence="1 2" key="1">
    <citation type="submission" date="2015-08" db="EMBL/GenBank/DDBJ databases">
        <title>Genomes of Isolates from Cabo Rojo, PR.</title>
        <authorList>
            <person name="Sanchez-Nieves R.L."/>
            <person name="Montalvo-Rodriguez R."/>
        </authorList>
    </citation>
    <scope>NUCLEOTIDE SEQUENCE [LARGE SCALE GENOMIC DNA]</scope>
    <source>
        <strain evidence="1 2">SL3</strain>
    </source>
</reference>
<dbReference type="EMBL" id="LIUF01000005">
    <property type="protein sequence ID" value="KOX91881.1"/>
    <property type="molecule type" value="Genomic_DNA"/>
</dbReference>
<gene>
    <name evidence="1" type="ORF">AMS69_15110</name>
</gene>
<organism evidence="1 2">
    <name type="scientific">Haloarcula rubripromontorii</name>
    <dbReference type="NCBI Taxonomy" id="1705562"/>
    <lineage>
        <taxon>Archaea</taxon>
        <taxon>Methanobacteriati</taxon>
        <taxon>Methanobacteriota</taxon>
        <taxon>Stenosarchaea group</taxon>
        <taxon>Halobacteria</taxon>
        <taxon>Halobacteriales</taxon>
        <taxon>Haloarculaceae</taxon>
        <taxon>Haloarcula</taxon>
    </lineage>
</organism>
<dbReference type="AlphaFoldDB" id="A0A0M9AJG1"/>
<dbReference type="PATRIC" id="fig|1705562.3.peg.3920"/>
<evidence type="ECO:0000313" key="1">
    <source>
        <dbReference type="EMBL" id="KOX91881.1"/>
    </source>
</evidence>
<dbReference type="OrthoDB" id="308190at2157"/>
<dbReference type="Proteomes" id="UP000037729">
    <property type="component" value="Unassembled WGS sequence"/>
</dbReference>
<comment type="caution">
    <text evidence="1">The sequence shown here is derived from an EMBL/GenBank/DDBJ whole genome shotgun (WGS) entry which is preliminary data.</text>
</comment>
<evidence type="ECO:0008006" key="3">
    <source>
        <dbReference type="Google" id="ProtNLM"/>
    </source>
</evidence>
<protein>
    <recommendedName>
        <fullName evidence="3">Capsule polysaccharide biosynthesis protein</fullName>
    </recommendedName>
</protein>
<name>A0A0M9AJG1_9EURY</name>
<keyword evidence="2" id="KW-1185">Reference proteome</keyword>
<sequence>MSSTRRFLLRHSIDFEDNYHRETYLRFLRSAVILVDMCEALFEQYPFDAVLAHDDRYIHGGIHLAVAQKHGVTSYSHALGRREGTILFGDAGNRSSLPFFTDHDTLQTELAEPLSDSEERRVKEIMAARTEGSDVRINYSARTNNSFDSSADCTVGIFTNLIWDASLEVEELVFPDVLDWIDDTVEYVSRVDDVQFVLKTHPAEAKFGTDESVEGRIRDGHDPLPDNLEILSPDTDIDTYALIRDLDAGIVYNSTVGLEMAYEGVPTIVAGDTHYRDLGFTFDPETQDEYFGLLRNVRDVEMDEEMVARAKRYVHVYFERKHIGFPFFRTRSAGDNEYFKVEHDEVKPGNENFDFIVRKILADEPVLR</sequence>
<dbReference type="SUPFAM" id="SSF53756">
    <property type="entry name" value="UDP-Glycosyltransferase/glycogen phosphorylase"/>
    <property type="match status" value="1"/>
</dbReference>